<keyword evidence="2" id="KW-1133">Transmembrane helix</keyword>
<feature type="transmembrane region" description="Helical" evidence="2">
    <location>
        <begin position="44"/>
        <end position="65"/>
    </location>
</feature>
<organism evidence="3 4">
    <name type="scientific">Thioalbus denitrificans</name>
    <dbReference type="NCBI Taxonomy" id="547122"/>
    <lineage>
        <taxon>Bacteria</taxon>
        <taxon>Pseudomonadati</taxon>
        <taxon>Pseudomonadota</taxon>
        <taxon>Gammaproteobacteria</taxon>
        <taxon>Chromatiales</taxon>
        <taxon>Ectothiorhodospiraceae</taxon>
        <taxon>Thioalbus</taxon>
    </lineage>
</organism>
<evidence type="ECO:0000256" key="2">
    <source>
        <dbReference type="SAM" id="Phobius"/>
    </source>
</evidence>
<dbReference type="AlphaFoldDB" id="A0A369CKQ8"/>
<evidence type="ECO:0000313" key="3">
    <source>
        <dbReference type="EMBL" id="RCX33017.1"/>
    </source>
</evidence>
<protein>
    <submittedName>
        <fullName evidence="3">Uncharacterized protein</fullName>
    </submittedName>
</protein>
<sequence length="278" mass="32076">MSTDEKIALRNSWLKVGVIGSATAVLVVKIWQADFTQAFSGFDFSDLLSLFLAIFSISLAVLFYLKATDTSNVFYDNTYRFTKDVSEILGRVEAGFGERLRHLDEGYTGLKSAVEKLPFDRAKAEEEIKEEEEQLQKVEQERVELIESLAKRAQLQEEEKRSLFTRLEEQDKELSSARRELHFLRRRLHAAEVVDEDLVRRIPSHVRHMLNKAVGLKVLDEISHGAPMRIINRRFNALRDELPTRFIEELREFGIVDSDGELTRIGFELLKSINSERS</sequence>
<keyword evidence="2" id="KW-0472">Membrane</keyword>
<keyword evidence="4" id="KW-1185">Reference proteome</keyword>
<comment type="caution">
    <text evidence="3">The sequence shown here is derived from an EMBL/GenBank/DDBJ whole genome shotgun (WGS) entry which is preliminary data.</text>
</comment>
<dbReference type="EMBL" id="QPJY01000001">
    <property type="protein sequence ID" value="RCX33017.1"/>
    <property type="molecule type" value="Genomic_DNA"/>
</dbReference>
<evidence type="ECO:0000313" key="4">
    <source>
        <dbReference type="Proteomes" id="UP000252707"/>
    </source>
</evidence>
<gene>
    <name evidence="3" type="ORF">DFQ59_101316</name>
</gene>
<feature type="coiled-coil region" evidence="1">
    <location>
        <begin position="114"/>
        <end position="194"/>
    </location>
</feature>
<dbReference type="Proteomes" id="UP000252707">
    <property type="component" value="Unassembled WGS sequence"/>
</dbReference>
<feature type="transmembrane region" description="Helical" evidence="2">
    <location>
        <begin position="12"/>
        <end position="32"/>
    </location>
</feature>
<keyword evidence="1" id="KW-0175">Coiled coil</keyword>
<accession>A0A369CKQ8</accession>
<reference evidence="3 4" key="1">
    <citation type="submission" date="2018-07" db="EMBL/GenBank/DDBJ databases">
        <title>Genomic Encyclopedia of Type Strains, Phase IV (KMG-IV): sequencing the most valuable type-strain genomes for metagenomic binning, comparative biology and taxonomic classification.</title>
        <authorList>
            <person name="Goeker M."/>
        </authorList>
    </citation>
    <scope>NUCLEOTIDE SEQUENCE [LARGE SCALE GENOMIC DNA]</scope>
    <source>
        <strain evidence="3 4">DSM 26407</strain>
    </source>
</reference>
<keyword evidence="2" id="KW-0812">Transmembrane</keyword>
<evidence type="ECO:0000256" key="1">
    <source>
        <dbReference type="SAM" id="Coils"/>
    </source>
</evidence>
<name>A0A369CKQ8_9GAMM</name>
<proteinExistence type="predicted"/>